<reference evidence="3" key="1">
    <citation type="journal article" date="2019" name="Int. J. Syst. Evol. Microbiol.">
        <title>The Global Catalogue of Microorganisms (GCM) 10K type strain sequencing project: providing services to taxonomists for standard genome sequencing and annotation.</title>
        <authorList>
            <consortium name="The Broad Institute Genomics Platform"/>
            <consortium name="The Broad Institute Genome Sequencing Center for Infectious Disease"/>
            <person name="Wu L."/>
            <person name="Ma J."/>
        </authorList>
    </citation>
    <scope>NUCLEOTIDE SEQUENCE [LARGE SCALE GENOMIC DNA]</scope>
    <source>
        <strain evidence="3">JCM 6486</strain>
    </source>
</reference>
<sequence>MIDVKSRYIDIEDESLNCIIEYPVIKTYEDNMFIKNINKKVYEDINIFKDISKEEVVYSNEKSTIFIDYETHFNKNDIISISIVFSEIYRNNHIINYINTYNYDLKNEKNILKEDIFNKNFNYKELITRYIKNQIQELTQDITFDLPFYITSKYICINFSSYEVLNSSEIKNIKLYFREIKEFLSDYTKKYLME</sequence>
<comment type="caution">
    <text evidence="2">The sequence shown here is derived from an EMBL/GenBank/DDBJ whole genome shotgun (WGS) entry which is preliminary data.</text>
</comment>
<keyword evidence="3" id="KW-1185">Reference proteome</keyword>
<evidence type="ECO:0000259" key="1">
    <source>
        <dbReference type="Pfam" id="PF11738"/>
    </source>
</evidence>
<dbReference type="Pfam" id="PF11738">
    <property type="entry name" value="DUF3298"/>
    <property type="match status" value="1"/>
</dbReference>
<evidence type="ECO:0000313" key="3">
    <source>
        <dbReference type="Proteomes" id="UP001400965"/>
    </source>
</evidence>
<dbReference type="RefSeq" id="WP_346046782.1">
    <property type="nucleotide sequence ID" value="NZ_BAAACP010000023.1"/>
</dbReference>
<organism evidence="2 3">
    <name type="scientific">Paraclostridium tenue</name>
    <dbReference type="NCBI Taxonomy" id="1737"/>
    <lineage>
        <taxon>Bacteria</taxon>
        <taxon>Bacillati</taxon>
        <taxon>Bacillota</taxon>
        <taxon>Clostridia</taxon>
        <taxon>Peptostreptococcales</taxon>
        <taxon>Peptostreptococcaceae</taxon>
        <taxon>Paraclostridium</taxon>
    </lineage>
</organism>
<accession>A0ABP3XQY6</accession>
<name>A0ABP3XQY6_9FIRM</name>
<dbReference type="Proteomes" id="UP001400965">
    <property type="component" value="Unassembled WGS sequence"/>
</dbReference>
<gene>
    <name evidence="2" type="ORF">GCM10008917_26240</name>
</gene>
<dbReference type="Gene3D" id="3.30.565.40">
    <property type="entry name" value="Fervidobacterium nodosum Rt17-B1 like"/>
    <property type="match status" value="1"/>
</dbReference>
<dbReference type="InterPro" id="IPR021729">
    <property type="entry name" value="DUF3298"/>
</dbReference>
<feature type="domain" description="DUF3298" evidence="1">
    <location>
        <begin position="114"/>
        <end position="166"/>
    </location>
</feature>
<protein>
    <recommendedName>
        <fullName evidence="1">DUF3298 domain-containing protein</fullName>
    </recommendedName>
</protein>
<proteinExistence type="predicted"/>
<evidence type="ECO:0000313" key="2">
    <source>
        <dbReference type="EMBL" id="GAA0866110.1"/>
    </source>
</evidence>
<dbReference type="EMBL" id="BAAACP010000023">
    <property type="protein sequence ID" value="GAA0866110.1"/>
    <property type="molecule type" value="Genomic_DNA"/>
</dbReference>